<accession>A0A6A6I3W2</accession>
<dbReference type="EMBL" id="ML987202">
    <property type="protein sequence ID" value="KAF2244966.1"/>
    <property type="molecule type" value="Genomic_DNA"/>
</dbReference>
<feature type="domain" description="Heterokaryon incompatibility" evidence="2">
    <location>
        <begin position="230"/>
        <end position="391"/>
    </location>
</feature>
<protein>
    <submittedName>
        <fullName evidence="3">HET-domain-containing protein</fullName>
    </submittedName>
</protein>
<feature type="compositionally biased region" description="Polar residues" evidence="1">
    <location>
        <begin position="60"/>
        <end position="79"/>
    </location>
</feature>
<dbReference type="RefSeq" id="XP_033679970.1">
    <property type="nucleotide sequence ID" value="XM_033835842.1"/>
</dbReference>
<dbReference type="PANTHER" id="PTHR24148">
    <property type="entry name" value="ANKYRIN REPEAT DOMAIN-CONTAINING PROTEIN 39 HOMOLOG-RELATED"/>
    <property type="match status" value="1"/>
</dbReference>
<dbReference type="Pfam" id="PF26639">
    <property type="entry name" value="Het-6_barrel"/>
    <property type="match status" value="1"/>
</dbReference>
<dbReference type="OrthoDB" id="3477286at2759"/>
<gene>
    <name evidence="3" type="ORF">BU26DRAFT_608445</name>
</gene>
<dbReference type="Pfam" id="PF06985">
    <property type="entry name" value="HET"/>
    <property type="match status" value="1"/>
</dbReference>
<evidence type="ECO:0000256" key="1">
    <source>
        <dbReference type="SAM" id="MobiDB-lite"/>
    </source>
</evidence>
<feature type="compositionally biased region" description="Polar residues" evidence="1">
    <location>
        <begin position="105"/>
        <end position="122"/>
    </location>
</feature>
<name>A0A6A6I3W2_9PLEO</name>
<keyword evidence="4" id="KW-1185">Reference proteome</keyword>
<dbReference type="AlphaFoldDB" id="A0A6A6I3W2"/>
<proteinExistence type="predicted"/>
<feature type="region of interest" description="Disordered" evidence="1">
    <location>
        <begin position="15"/>
        <end position="139"/>
    </location>
</feature>
<reference evidence="3" key="1">
    <citation type="journal article" date="2020" name="Stud. Mycol.">
        <title>101 Dothideomycetes genomes: a test case for predicting lifestyles and emergence of pathogens.</title>
        <authorList>
            <person name="Haridas S."/>
            <person name="Albert R."/>
            <person name="Binder M."/>
            <person name="Bloem J."/>
            <person name="Labutti K."/>
            <person name="Salamov A."/>
            <person name="Andreopoulos B."/>
            <person name="Baker S."/>
            <person name="Barry K."/>
            <person name="Bills G."/>
            <person name="Bluhm B."/>
            <person name="Cannon C."/>
            <person name="Castanera R."/>
            <person name="Culley D."/>
            <person name="Daum C."/>
            <person name="Ezra D."/>
            <person name="Gonzalez J."/>
            <person name="Henrissat B."/>
            <person name="Kuo A."/>
            <person name="Liang C."/>
            <person name="Lipzen A."/>
            <person name="Lutzoni F."/>
            <person name="Magnuson J."/>
            <person name="Mondo S."/>
            <person name="Nolan M."/>
            <person name="Ohm R."/>
            <person name="Pangilinan J."/>
            <person name="Park H.-J."/>
            <person name="Ramirez L."/>
            <person name="Alfaro M."/>
            <person name="Sun H."/>
            <person name="Tritt A."/>
            <person name="Yoshinaga Y."/>
            <person name="Zwiers L.-H."/>
            <person name="Turgeon B."/>
            <person name="Goodwin S."/>
            <person name="Spatafora J."/>
            <person name="Crous P."/>
            <person name="Grigoriev I."/>
        </authorList>
    </citation>
    <scope>NUCLEOTIDE SEQUENCE</scope>
    <source>
        <strain evidence="3">CBS 122368</strain>
    </source>
</reference>
<evidence type="ECO:0000313" key="3">
    <source>
        <dbReference type="EMBL" id="KAF2244966.1"/>
    </source>
</evidence>
<evidence type="ECO:0000313" key="4">
    <source>
        <dbReference type="Proteomes" id="UP000800094"/>
    </source>
</evidence>
<organism evidence="3 4">
    <name type="scientific">Trematosphaeria pertusa</name>
    <dbReference type="NCBI Taxonomy" id="390896"/>
    <lineage>
        <taxon>Eukaryota</taxon>
        <taxon>Fungi</taxon>
        <taxon>Dikarya</taxon>
        <taxon>Ascomycota</taxon>
        <taxon>Pezizomycotina</taxon>
        <taxon>Dothideomycetes</taxon>
        <taxon>Pleosporomycetidae</taxon>
        <taxon>Pleosporales</taxon>
        <taxon>Massarineae</taxon>
        <taxon>Trematosphaeriaceae</taxon>
        <taxon>Trematosphaeria</taxon>
    </lineage>
</organism>
<dbReference type="GeneID" id="54589172"/>
<dbReference type="InterPro" id="IPR052895">
    <property type="entry name" value="HetReg/Transcr_Mod"/>
</dbReference>
<dbReference type="InterPro" id="IPR010730">
    <property type="entry name" value="HET"/>
</dbReference>
<sequence>MRDGTISTKAMYLQLAHSRNPAMTVSRKRTGPGGDSNGSPPKLPRTTLNDDGTRKVPQGLLTTLQSNSGPVSGNRQDAAQNPGPEERSVPRRRESDSSTQRHPDASTSNTSIPKDLPITTTAHEPPPDPDRPGVANPASKPFKLRLHARARPTPVRNNQVILRVPAGNEKSHSTTREKLLFAARIKYRYTKIRPDQVRLLVIRPGSGDEEINVTLLTVGDIHLGTEDYPYEALSYHWGEGDETHAIIVQEDVNSNPVKQMSEAVLSVMRGGAGTKRLSVRPNLYEALKHLRDPDDNVPLWVDALCINQLDEVEKKTQVMKMSKIYRRAGSVCVWLGLGDKVSYTAMMFITDVINQEKLGDLLSDPRHIDKWVSLFELLKWSWFSRRWVIQELALAKEATVRCGREEVHWDDFRDAIGIFHRYFDILKPKMKTPEQIRKPIGELEPLGAKLLVDLSANLFRRKPNGDLESTMDLETLVSSLAGFDTSDPRDTIHALRNIAYKRSLSKAALQTPGIEEAPEPDYSKDLFEVYRDFVQWVVKVSRSLDIVCRHWALPERAEKGLTTPRLVKLPSWIQMVDESSFGRGEEVFKGRKAGDSFVGLPGKNCYNASAGKEPEVQFGQDDTRTGLLNGQIRQDALAENGRQTVEEIGHDMTLSAKGLFIGVVNWSSDPIPDGVIPQRCLEKIGWGRRDSAEIYKAPDQLWRTLVADRGPNGSEVPTWYHRACLYCLLNRTPNGHINTKDVLEQNDFGDQRSTVQDYLERVRVVTWNRAFLEASPPKDGTTVPDRSVHPLVGLGPPKTEQGDVIAILYGCSVPVVLRPSQVLEEASEPRLYEFIGEAYIYGKMNGEAVDDNPIVEKTFRLQ</sequence>
<feature type="compositionally biased region" description="Basic and acidic residues" evidence="1">
    <location>
        <begin position="84"/>
        <end position="104"/>
    </location>
</feature>
<dbReference type="PANTHER" id="PTHR24148:SF64">
    <property type="entry name" value="HETEROKARYON INCOMPATIBILITY DOMAIN-CONTAINING PROTEIN"/>
    <property type="match status" value="1"/>
</dbReference>
<evidence type="ECO:0000259" key="2">
    <source>
        <dbReference type="Pfam" id="PF06985"/>
    </source>
</evidence>
<dbReference type="Proteomes" id="UP000800094">
    <property type="component" value="Unassembled WGS sequence"/>
</dbReference>